<feature type="compositionally biased region" description="Polar residues" evidence="12">
    <location>
        <begin position="11"/>
        <end position="29"/>
    </location>
</feature>
<evidence type="ECO:0000256" key="3">
    <source>
        <dbReference type="ARBA" id="ARBA00004906"/>
    </source>
</evidence>
<dbReference type="FunFam" id="3.30.40.10:FF:000273">
    <property type="entry name" value="E3 ubiquitin-protein ligase RBX1"/>
    <property type="match status" value="1"/>
</dbReference>
<dbReference type="InterPro" id="IPR013083">
    <property type="entry name" value="Znf_RING/FYVE/PHD"/>
</dbReference>
<comment type="similarity">
    <text evidence="4">Belongs to the RING-box family.</text>
</comment>
<keyword evidence="9" id="KW-0862">Zinc</keyword>
<keyword evidence="15" id="KW-1185">Reference proteome</keyword>
<evidence type="ECO:0000256" key="9">
    <source>
        <dbReference type="ARBA" id="ARBA00022833"/>
    </source>
</evidence>
<keyword evidence="7 11" id="KW-0863">Zinc-finger</keyword>
<keyword evidence="8" id="KW-0833">Ubl conjugation pathway</keyword>
<evidence type="ECO:0000256" key="4">
    <source>
        <dbReference type="ARBA" id="ARBA00009273"/>
    </source>
</evidence>
<evidence type="ECO:0000256" key="5">
    <source>
        <dbReference type="ARBA" id="ARBA00022490"/>
    </source>
</evidence>
<dbReference type="OrthoDB" id="8962942at2759"/>
<keyword evidence="5" id="KW-0963">Cytoplasm</keyword>
<dbReference type="GO" id="GO:0031463">
    <property type="term" value="C:Cul3-RING ubiquitin ligase complex"/>
    <property type="evidence" value="ECO:0007669"/>
    <property type="project" value="UniProtKB-ARBA"/>
</dbReference>
<organism evidence="14 15">
    <name type="scientific">Pichia californica</name>
    <dbReference type="NCBI Taxonomy" id="460514"/>
    <lineage>
        <taxon>Eukaryota</taxon>
        <taxon>Fungi</taxon>
        <taxon>Dikarya</taxon>
        <taxon>Ascomycota</taxon>
        <taxon>Saccharomycotina</taxon>
        <taxon>Pichiomycetes</taxon>
        <taxon>Pichiales</taxon>
        <taxon>Pichiaceae</taxon>
        <taxon>Pichia</taxon>
    </lineage>
</organism>
<evidence type="ECO:0000256" key="2">
    <source>
        <dbReference type="ARBA" id="ARBA00004496"/>
    </source>
</evidence>
<proteinExistence type="inferred from homology"/>
<reference evidence="14" key="1">
    <citation type="submission" date="2020-11" db="EMBL/GenBank/DDBJ databases">
        <title>Kefir isolates.</title>
        <authorList>
            <person name="Marcisauskas S."/>
            <person name="Kim Y."/>
            <person name="Blasche S."/>
        </authorList>
    </citation>
    <scope>NUCLEOTIDE SEQUENCE</scope>
    <source>
        <strain evidence="14">Olga-1</strain>
    </source>
</reference>
<dbReference type="GO" id="GO:0005634">
    <property type="term" value="C:nucleus"/>
    <property type="evidence" value="ECO:0007669"/>
    <property type="project" value="UniProtKB-SubCell"/>
</dbReference>
<evidence type="ECO:0000256" key="1">
    <source>
        <dbReference type="ARBA" id="ARBA00004123"/>
    </source>
</evidence>
<evidence type="ECO:0000256" key="11">
    <source>
        <dbReference type="PROSITE-ProRule" id="PRU00175"/>
    </source>
</evidence>
<dbReference type="Pfam" id="PF12678">
    <property type="entry name" value="zf-rbx1"/>
    <property type="match status" value="1"/>
</dbReference>
<evidence type="ECO:0000256" key="6">
    <source>
        <dbReference type="ARBA" id="ARBA00022723"/>
    </source>
</evidence>
<dbReference type="AlphaFoldDB" id="A0A9P6WMF8"/>
<name>A0A9P6WMF8_9ASCO</name>
<evidence type="ECO:0000256" key="8">
    <source>
        <dbReference type="ARBA" id="ARBA00022786"/>
    </source>
</evidence>
<comment type="pathway">
    <text evidence="3">Protein modification; protein ubiquitination.</text>
</comment>
<evidence type="ECO:0000313" key="14">
    <source>
        <dbReference type="EMBL" id="KAG0689621.1"/>
    </source>
</evidence>
<dbReference type="InterPro" id="IPR024766">
    <property type="entry name" value="Znf_RING_H2"/>
</dbReference>
<dbReference type="GO" id="GO:0008270">
    <property type="term" value="F:zinc ion binding"/>
    <property type="evidence" value="ECO:0007669"/>
    <property type="project" value="UniProtKB-KW"/>
</dbReference>
<dbReference type="GO" id="GO:0005737">
    <property type="term" value="C:cytoplasm"/>
    <property type="evidence" value="ECO:0007669"/>
    <property type="project" value="UniProtKB-SubCell"/>
</dbReference>
<dbReference type="Proteomes" id="UP000697127">
    <property type="component" value="Unassembled WGS sequence"/>
</dbReference>
<gene>
    <name evidence="14" type="ORF">C6P40_004780</name>
</gene>
<evidence type="ECO:0000313" key="15">
    <source>
        <dbReference type="Proteomes" id="UP000697127"/>
    </source>
</evidence>
<feature type="domain" description="RING-type" evidence="13">
    <location>
        <begin position="70"/>
        <end position="118"/>
    </location>
</feature>
<protein>
    <recommendedName>
        <fullName evidence="13">RING-type domain-containing protein</fullName>
    </recommendedName>
</protein>
<dbReference type="EMBL" id="PUHW01000070">
    <property type="protein sequence ID" value="KAG0689621.1"/>
    <property type="molecule type" value="Genomic_DNA"/>
</dbReference>
<dbReference type="GO" id="GO:0051603">
    <property type="term" value="P:proteolysis involved in protein catabolic process"/>
    <property type="evidence" value="ECO:0007669"/>
    <property type="project" value="UniProtKB-ARBA"/>
</dbReference>
<evidence type="ECO:0000256" key="10">
    <source>
        <dbReference type="ARBA" id="ARBA00023242"/>
    </source>
</evidence>
<dbReference type="InterPro" id="IPR051031">
    <property type="entry name" value="RING-box_E3_Ubiquitin_Ligase"/>
</dbReference>
<evidence type="ECO:0000259" key="13">
    <source>
        <dbReference type="PROSITE" id="PS50089"/>
    </source>
</evidence>
<accession>A0A9P6WMF8</accession>
<keyword evidence="10" id="KW-0539">Nucleus</keyword>
<dbReference type="InterPro" id="IPR001841">
    <property type="entry name" value="Znf_RING"/>
</dbReference>
<sequence length="130" mass="15028">MEIENGPEQGTDVNGISNPEKNSEQAQNSEENKPKKKRFEIKRWTAVAFWSWDQTNERCAICRNHLMEPCIECNNKLDNGSLRDQPDCPRAVGRCNHSFHLHCISTWIKTRNSCPLDSTEWALKEVVNNK</sequence>
<dbReference type="SUPFAM" id="SSF57850">
    <property type="entry name" value="RING/U-box"/>
    <property type="match status" value="1"/>
</dbReference>
<keyword evidence="6" id="KW-0479">Metal-binding</keyword>
<dbReference type="PROSITE" id="PS50089">
    <property type="entry name" value="ZF_RING_2"/>
    <property type="match status" value="1"/>
</dbReference>
<dbReference type="Gene3D" id="3.30.40.10">
    <property type="entry name" value="Zinc/RING finger domain, C3HC4 (zinc finger)"/>
    <property type="match status" value="1"/>
</dbReference>
<evidence type="ECO:0000256" key="7">
    <source>
        <dbReference type="ARBA" id="ARBA00022771"/>
    </source>
</evidence>
<feature type="region of interest" description="Disordered" evidence="12">
    <location>
        <begin position="1"/>
        <end position="37"/>
    </location>
</feature>
<dbReference type="PANTHER" id="PTHR11210">
    <property type="entry name" value="RING BOX"/>
    <property type="match status" value="1"/>
</dbReference>
<evidence type="ECO:0000256" key="12">
    <source>
        <dbReference type="SAM" id="MobiDB-lite"/>
    </source>
</evidence>
<comment type="caution">
    <text evidence="14">The sequence shown here is derived from an EMBL/GenBank/DDBJ whole genome shotgun (WGS) entry which is preliminary data.</text>
</comment>
<comment type="subcellular location">
    <subcellularLocation>
        <location evidence="2">Cytoplasm</location>
    </subcellularLocation>
    <subcellularLocation>
        <location evidence="1">Nucleus</location>
    </subcellularLocation>
</comment>